<dbReference type="AlphaFoldDB" id="A0A9P9FXW4"/>
<gene>
    <name evidence="1" type="ORF">BKA55DRAFT_475507</name>
</gene>
<comment type="caution">
    <text evidence="1">The sequence shown here is derived from an EMBL/GenBank/DDBJ whole genome shotgun (WGS) entry which is preliminary data.</text>
</comment>
<reference evidence="1" key="1">
    <citation type="journal article" date="2021" name="Nat. Commun.">
        <title>Genetic determinants of endophytism in the Arabidopsis root mycobiome.</title>
        <authorList>
            <person name="Mesny F."/>
            <person name="Miyauchi S."/>
            <person name="Thiergart T."/>
            <person name="Pickel B."/>
            <person name="Atanasova L."/>
            <person name="Karlsson M."/>
            <person name="Huettel B."/>
            <person name="Barry K.W."/>
            <person name="Haridas S."/>
            <person name="Chen C."/>
            <person name="Bauer D."/>
            <person name="Andreopoulos W."/>
            <person name="Pangilinan J."/>
            <person name="LaButti K."/>
            <person name="Riley R."/>
            <person name="Lipzen A."/>
            <person name="Clum A."/>
            <person name="Drula E."/>
            <person name="Henrissat B."/>
            <person name="Kohler A."/>
            <person name="Grigoriev I.V."/>
            <person name="Martin F.M."/>
            <person name="Hacquard S."/>
        </authorList>
    </citation>
    <scope>NUCLEOTIDE SEQUENCE</scope>
    <source>
        <strain evidence="1">MPI-CAGE-AT-0023</strain>
    </source>
</reference>
<dbReference type="RefSeq" id="XP_046042110.1">
    <property type="nucleotide sequence ID" value="XM_046186169.1"/>
</dbReference>
<dbReference type="Proteomes" id="UP000720189">
    <property type="component" value="Unassembled WGS sequence"/>
</dbReference>
<dbReference type="EMBL" id="JAGMUX010000028">
    <property type="protein sequence ID" value="KAH7220506.1"/>
    <property type="molecule type" value="Genomic_DNA"/>
</dbReference>
<name>A0A9P9FXW4_FUSRE</name>
<sequence>VTLRTTVEIFLALRNSNLTLPHYIRSLEQPYDEILDKAALRAPLGDIPHLDDYVINDITHLGWRCRKPADGHSEQKCDPTTCDYICGTITVKLLRAPTPPMATFAMSQEILIEDTDGRVT</sequence>
<evidence type="ECO:0000313" key="2">
    <source>
        <dbReference type="Proteomes" id="UP000720189"/>
    </source>
</evidence>
<dbReference type="OrthoDB" id="10269516at2759"/>
<organism evidence="1 2">
    <name type="scientific">Fusarium redolens</name>
    <dbReference type="NCBI Taxonomy" id="48865"/>
    <lineage>
        <taxon>Eukaryota</taxon>
        <taxon>Fungi</taxon>
        <taxon>Dikarya</taxon>
        <taxon>Ascomycota</taxon>
        <taxon>Pezizomycotina</taxon>
        <taxon>Sordariomycetes</taxon>
        <taxon>Hypocreomycetidae</taxon>
        <taxon>Hypocreales</taxon>
        <taxon>Nectriaceae</taxon>
        <taxon>Fusarium</taxon>
        <taxon>Fusarium redolens species complex</taxon>
    </lineage>
</organism>
<protein>
    <submittedName>
        <fullName evidence="1">Uncharacterized protein</fullName>
    </submittedName>
</protein>
<feature type="non-terminal residue" evidence="1">
    <location>
        <position position="1"/>
    </location>
</feature>
<accession>A0A9P9FXW4</accession>
<feature type="non-terminal residue" evidence="1">
    <location>
        <position position="120"/>
    </location>
</feature>
<evidence type="ECO:0000313" key="1">
    <source>
        <dbReference type="EMBL" id="KAH7220506.1"/>
    </source>
</evidence>
<proteinExistence type="predicted"/>
<dbReference type="GeneID" id="70216123"/>
<keyword evidence="2" id="KW-1185">Reference proteome</keyword>